<dbReference type="InterPro" id="IPR003000">
    <property type="entry name" value="Sirtuin"/>
</dbReference>
<accession>A0A915ED18</accession>
<keyword evidence="3 7" id="KW-0479">Metal-binding</keyword>
<dbReference type="EC" id="2.3.1.286" evidence="1"/>
<feature type="binding site" evidence="7">
    <location>
        <position position="140"/>
    </location>
    <ligand>
        <name>Zn(2+)</name>
        <dbReference type="ChEBI" id="CHEBI:29105"/>
    </ligand>
</feature>
<comment type="similarity">
    <text evidence="6">Belongs to the sirtuin family. Class IV subfamily.</text>
</comment>
<dbReference type="FunFam" id="3.40.50.1220:FF:000038">
    <property type="entry name" value="NAD-dependent protein deacetylase sirtuin-6 isoform X2"/>
    <property type="match status" value="1"/>
</dbReference>
<dbReference type="GO" id="GO:0005634">
    <property type="term" value="C:nucleus"/>
    <property type="evidence" value="ECO:0007669"/>
    <property type="project" value="TreeGrafter"/>
</dbReference>
<evidence type="ECO:0000256" key="8">
    <source>
        <dbReference type="SAM" id="MobiDB-lite"/>
    </source>
</evidence>
<feature type="active site" description="Proton acceptor" evidence="7">
    <location>
        <position position="132"/>
    </location>
</feature>
<evidence type="ECO:0000313" key="10">
    <source>
        <dbReference type="Proteomes" id="UP000887574"/>
    </source>
</evidence>
<feature type="domain" description="Deacetylase sirtuin-type" evidence="9">
    <location>
        <begin position="27"/>
        <end position="269"/>
    </location>
</feature>
<protein>
    <recommendedName>
        <fullName evidence="1">protein acetyllysine N-acetyltransferase</fullName>
        <ecNumber evidence="1">2.3.1.286</ecNumber>
    </recommendedName>
</protein>
<sequence length="307" mass="34681">MSLNYAKSLSEYENKGVVGLPEVHDSSEDLIKKAKELADLLLQSKFCVVFTGAGVSTSAGIPDFRGPKGVWTLEQKKQDAESVQFEQAIPTFTHFALKALEARGIIKFIITQNVDGLHVRSGFPLNRLSELHGNVFCERCDRCVRRYYRETPLETIGLKLTGRSCQGTETDRSCRGKLRDTTLDWEDALPEPDYEIAQSFSRSSDLSLCLGTTLQIRPVGDLPLLCKRNNGTLVTVNLQKTQHHKKTDLIINAKLDQVFEHVMRFLDIDVDLTYDPSHYNVTEKSSHPLEKLQKKNVKKRKINSAEE</sequence>
<dbReference type="GO" id="GO:0003714">
    <property type="term" value="F:transcription corepressor activity"/>
    <property type="evidence" value="ECO:0007669"/>
    <property type="project" value="TreeGrafter"/>
</dbReference>
<dbReference type="InterPro" id="IPR050134">
    <property type="entry name" value="NAD-dep_sirtuin_deacylases"/>
</dbReference>
<dbReference type="PANTHER" id="PTHR11085:SF12">
    <property type="entry name" value="NAD-DEPENDENT PROTEIN DEACYLASE SIRTUIN-6"/>
    <property type="match status" value="1"/>
</dbReference>
<feature type="binding site" evidence="7">
    <location>
        <position position="165"/>
    </location>
    <ligand>
        <name>Zn(2+)</name>
        <dbReference type="ChEBI" id="CHEBI:29105"/>
    </ligand>
</feature>
<organism evidence="10 11">
    <name type="scientific">Ditylenchus dipsaci</name>
    <dbReference type="NCBI Taxonomy" id="166011"/>
    <lineage>
        <taxon>Eukaryota</taxon>
        <taxon>Metazoa</taxon>
        <taxon>Ecdysozoa</taxon>
        <taxon>Nematoda</taxon>
        <taxon>Chromadorea</taxon>
        <taxon>Rhabditida</taxon>
        <taxon>Tylenchina</taxon>
        <taxon>Tylenchomorpha</taxon>
        <taxon>Sphaerularioidea</taxon>
        <taxon>Anguinidae</taxon>
        <taxon>Anguininae</taxon>
        <taxon>Ditylenchus</taxon>
    </lineage>
</organism>
<dbReference type="GO" id="GO:0046969">
    <property type="term" value="F:histone H3K9 deacetylase activity, NAD-dependent"/>
    <property type="evidence" value="ECO:0007669"/>
    <property type="project" value="TreeGrafter"/>
</dbReference>
<evidence type="ECO:0000259" key="9">
    <source>
        <dbReference type="PROSITE" id="PS50305"/>
    </source>
</evidence>
<proteinExistence type="inferred from homology"/>
<dbReference type="PANTHER" id="PTHR11085">
    <property type="entry name" value="NAD-DEPENDENT PROTEIN DEACYLASE SIRTUIN-5, MITOCHONDRIAL-RELATED"/>
    <property type="match status" value="1"/>
</dbReference>
<dbReference type="PROSITE" id="PS50305">
    <property type="entry name" value="SIRTUIN"/>
    <property type="match status" value="1"/>
</dbReference>
<evidence type="ECO:0000256" key="3">
    <source>
        <dbReference type="ARBA" id="ARBA00022723"/>
    </source>
</evidence>
<evidence type="ECO:0000256" key="1">
    <source>
        <dbReference type="ARBA" id="ARBA00012928"/>
    </source>
</evidence>
<keyword evidence="2" id="KW-0808">Transferase</keyword>
<dbReference type="GO" id="GO:0000122">
    <property type="term" value="P:negative regulation of transcription by RNA polymerase II"/>
    <property type="evidence" value="ECO:0007669"/>
    <property type="project" value="TreeGrafter"/>
</dbReference>
<dbReference type="Pfam" id="PF02146">
    <property type="entry name" value="SIR2"/>
    <property type="match status" value="1"/>
</dbReference>
<evidence type="ECO:0000256" key="7">
    <source>
        <dbReference type="PROSITE-ProRule" id="PRU00236"/>
    </source>
</evidence>
<dbReference type="GO" id="GO:0070403">
    <property type="term" value="F:NAD+ binding"/>
    <property type="evidence" value="ECO:0007669"/>
    <property type="project" value="InterPro"/>
</dbReference>
<evidence type="ECO:0000256" key="4">
    <source>
        <dbReference type="ARBA" id="ARBA00022833"/>
    </source>
</evidence>
<feature type="binding site" evidence="7">
    <location>
        <position position="143"/>
    </location>
    <ligand>
        <name>Zn(2+)</name>
        <dbReference type="ChEBI" id="CHEBI:29105"/>
    </ligand>
</feature>
<evidence type="ECO:0000256" key="2">
    <source>
        <dbReference type="ARBA" id="ARBA00022679"/>
    </source>
</evidence>
<dbReference type="AlphaFoldDB" id="A0A915ED18"/>
<keyword evidence="4 7" id="KW-0862">Zinc</keyword>
<dbReference type="Gene3D" id="2.20.28.200">
    <property type="match status" value="1"/>
</dbReference>
<evidence type="ECO:0000256" key="5">
    <source>
        <dbReference type="ARBA" id="ARBA00023027"/>
    </source>
</evidence>
<dbReference type="WBParaSite" id="jg4572">
    <property type="protein sequence ID" value="jg4572"/>
    <property type="gene ID" value="jg4572"/>
</dbReference>
<evidence type="ECO:0000313" key="11">
    <source>
        <dbReference type="WBParaSite" id="jg4572"/>
    </source>
</evidence>
<reference evidence="11" key="1">
    <citation type="submission" date="2022-11" db="UniProtKB">
        <authorList>
            <consortium name="WormBaseParasite"/>
        </authorList>
    </citation>
    <scope>IDENTIFICATION</scope>
</reference>
<dbReference type="GO" id="GO:0046872">
    <property type="term" value="F:metal ion binding"/>
    <property type="evidence" value="ECO:0007669"/>
    <property type="project" value="UniProtKB-KW"/>
</dbReference>
<name>A0A915ED18_9BILA</name>
<dbReference type="InterPro" id="IPR029035">
    <property type="entry name" value="DHS-like_NAD/FAD-binding_dom"/>
</dbReference>
<feature type="binding site" evidence="7">
    <location>
        <position position="174"/>
    </location>
    <ligand>
        <name>Zn(2+)</name>
        <dbReference type="ChEBI" id="CHEBI:29105"/>
    </ligand>
</feature>
<dbReference type="InterPro" id="IPR026590">
    <property type="entry name" value="Ssirtuin_cat_dom"/>
</dbReference>
<dbReference type="SUPFAM" id="SSF52467">
    <property type="entry name" value="DHS-like NAD/FAD-binding domain"/>
    <property type="match status" value="1"/>
</dbReference>
<dbReference type="Proteomes" id="UP000887574">
    <property type="component" value="Unplaced"/>
</dbReference>
<feature type="region of interest" description="Disordered" evidence="8">
    <location>
        <begin position="285"/>
        <end position="307"/>
    </location>
</feature>
<feature type="compositionally biased region" description="Basic residues" evidence="8">
    <location>
        <begin position="294"/>
        <end position="307"/>
    </location>
</feature>
<keyword evidence="10" id="KW-1185">Reference proteome</keyword>
<evidence type="ECO:0000256" key="6">
    <source>
        <dbReference type="ARBA" id="ARBA00038170"/>
    </source>
</evidence>
<keyword evidence="5" id="KW-0520">NAD</keyword>
<dbReference type="Gene3D" id="3.40.50.1220">
    <property type="entry name" value="TPP-binding domain"/>
    <property type="match status" value="1"/>
</dbReference>